<keyword evidence="2" id="KW-0472">Membrane</keyword>
<feature type="compositionally biased region" description="Polar residues" evidence="1">
    <location>
        <begin position="240"/>
        <end position="252"/>
    </location>
</feature>
<feature type="transmembrane region" description="Helical" evidence="2">
    <location>
        <begin position="56"/>
        <end position="82"/>
    </location>
</feature>
<feature type="transmembrane region" description="Helical" evidence="2">
    <location>
        <begin position="24"/>
        <end position="44"/>
    </location>
</feature>
<evidence type="ECO:0000313" key="4">
    <source>
        <dbReference type="Proteomes" id="UP000799766"/>
    </source>
</evidence>
<dbReference type="OrthoDB" id="3254104at2759"/>
<keyword evidence="2" id="KW-1133">Transmembrane helix</keyword>
<name>A0A6A6PD55_9PEZI</name>
<feature type="compositionally biased region" description="Basic and acidic residues" evidence="1">
    <location>
        <begin position="440"/>
        <end position="464"/>
    </location>
</feature>
<evidence type="ECO:0000256" key="1">
    <source>
        <dbReference type="SAM" id="MobiDB-lite"/>
    </source>
</evidence>
<evidence type="ECO:0000256" key="2">
    <source>
        <dbReference type="SAM" id="Phobius"/>
    </source>
</evidence>
<evidence type="ECO:0000313" key="3">
    <source>
        <dbReference type="EMBL" id="KAF2461800.1"/>
    </source>
</evidence>
<feature type="compositionally biased region" description="Acidic residues" evidence="1">
    <location>
        <begin position="397"/>
        <end position="409"/>
    </location>
</feature>
<feature type="compositionally biased region" description="Polar residues" evidence="1">
    <location>
        <begin position="270"/>
        <end position="281"/>
    </location>
</feature>
<gene>
    <name evidence="3" type="ORF">BDY21DRAFT_359854</name>
</gene>
<dbReference type="Proteomes" id="UP000799766">
    <property type="component" value="Unassembled WGS sequence"/>
</dbReference>
<feature type="transmembrane region" description="Helical" evidence="2">
    <location>
        <begin position="94"/>
        <end position="113"/>
    </location>
</feature>
<keyword evidence="2" id="KW-0812">Transmembrane</keyword>
<dbReference type="AlphaFoldDB" id="A0A6A6PD55"/>
<reference evidence="3" key="1">
    <citation type="journal article" date="2020" name="Stud. Mycol.">
        <title>101 Dothideomycetes genomes: a test case for predicting lifestyles and emergence of pathogens.</title>
        <authorList>
            <person name="Haridas S."/>
            <person name="Albert R."/>
            <person name="Binder M."/>
            <person name="Bloem J."/>
            <person name="Labutti K."/>
            <person name="Salamov A."/>
            <person name="Andreopoulos B."/>
            <person name="Baker S."/>
            <person name="Barry K."/>
            <person name="Bills G."/>
            <person name="Bluhm B."/>
            <person name="Cannon C."/>
            <person name="Castanera R."/>
            <person name="Culley D."/>
            <person name="Daum C."/>
            <person name="Ezra D."/>
            <person name="Gonzalez J."/>
            <person name="Henrissat B."/>
            <person name="Kuo A."/>
            <person name="Liang C."/>
            <person name="Lipzen A."/>
            <person name="Lutzoni F."/>
            <person name="Magnuson J."/>
            <person name="Mondo S."/>
            <person name="Nolan M."/>
            <person name="Ohm R."/>
            <person name="Pangilinan J."/>
            <person name="Park H.-J."/>
            <person name="Ramirez L."/>
            <person name="Alfaro M."/>
            <person name="Sun H."/>
            <person name="Tritt A."/>
            <person name="Yoshinaga Y."/>
            <person name="Zwiers L.-H."/>
            <person name="Turgeon B."/>
            <person name="Goodwin S."/>
            <person name="Spatafora J."/>
            <person name="Crous P."/>
            <person name="Grigoriev I."/>
        </authorList>
    </citation>
    <scope>NUCLEOTIDE SEQUENCE</scope>
    <source>
        <strain evidence="3">ATCC 16933</strain>
    </source>
</reference>
<sequence length="464" mass="49701">MRFRPRSYRASHSWDYNTEQDVVWYWRFIALLASWMILGGYLIFPATYDTDPRLRFSRAVLSVFIVVLLVAGYAFTALLVFALPRHLAFHTESVFLPALTSSALGLLTVFYAFASSTRFDWTTGAVLQTALAAFSTLVYAVLLLFTQRRRARKLAHARASYEAVLASQTGGAGSVSVPLSATSPRSSAHLLGFYPPRQSGSGARGGGDCTPTGPTSPVPWHSATSLGSSGAAERGPLSLSRESSLYNNPNNTSASSGGGGGGVGSRLLRWSNTNSGGPSRSHSYRHSTGAIASSASGGATTPTRSTSTLGAASSAATDEPSSSLADPRRAAAHRAWLANQHPASLHTPAHAPPPLTDEERINAQMASLLRNGARDCGPSPDAGSSTFRIEWPGAGDSEGEGEDEGETDEERAARRRKFAAAGETRERGRSRGLAVEGMEEERARRVREASREERRREIEMGLRR</sequence>
<organism evidence="3 4">
    <name type="scientific">Lineolata rhizophorae</name>
    <dbReference type="NCBI Taxonomy" id="578093"/>
    <lineage>
        <taxon>Eukaryota</taxon>
        <taxon>Fungi</taxon>
        <taxon>Dikarya</taxon>
        <taxon>Ascomycota</taxon>
        <taxon>Pezizomycotina</taxon>
        <taxon>Dothideomycetes</taxon>
        <taxon>Dothideomycetes incertae sedis</taxon>
        <taxon>Lineolatales</taxon>
        <taxon>Lineolataceae</taxon>
        <taxon>Lineolata</taxon>
    </lineage>
</organism>
<dbReference type="EMBL" id="MU001670">
    <property type="protein sequence ID" value="KAF2461800.1"/>
    <property type="molecule type" value="Genomic_DNA"/>
</dbReference>
<proteinExistence type="predicted"/>
<accession>A0A6A6PD55</accession>
<feature type="region of interest" description="Disordered" evidence="1">
    <location>
        <begin position="372"/>
        <end position="464"/>
    </location>
</feature>
<feature type="transmembrane region" description="Helical" evidence="2">
    <location>
        <begin position="125"/>
        <end position="145"/>
    </location>
</feature>
<protein>
    <submittedName>
        <fullName evidence="3">Uncharacterized protein</fullName>
    </submittedName>
</protein>
<keyword evidence="4" id="KW-1185">Reference proteome</keyword>
<feature type="compositionally biased region" description="Low complexity" evidence="1">
    <location>
        <begin position="287"/>
        <end position="317"/>
    </location>
</feature>
<feature type="region of interest" description="Disordered" evidence="1">
    <location>
        <begin position="190"/>
        <end position="331"/>
    </location>
</feature>